<name>A0ABX0BXT6_9PSEU</name>
<proteinExistence type="predicted"/>
<dbReference type="InterPro" id="IPR046032">
    <property type="entry name" value="DUF5990"/>
</dbReference>
<evidence type="ECO:0000313" key="2">
    <source>
        <dbReference type="Proteomes" id="UP000470404"/>
    </source>
</evidence>
<evidence type="ECO:0000313" key="1">
    <source>
        <dbReference type="EMBL" id="NEC59285.1"/>
    </source>
</evidence>
<reference evidence="1 2" key="1">
    <citation type="submission" date="2020-01" db="EMBL/GenBank/DDBJ databases">
        <title>Insect and environment-associated Actinomycetes.</title>
        <authorList>
            <person name="Currrie C."/>
            <person name="Chevrette M."/>
            <person name="Carlson C."/>
            <person name="Stubbendieck R."/>
            <person name="Wendt-Pienkowski E."/>
        </authorList>
    </citation>
    <scope>NUCLEOTIDE SEQUENCE [LARGE SCALE GENOMIC DNA]</scope>
    <source>
        <strain evidence="1 2">SID8386</strain>
    </source>
</reference>
<accession>A0ABX0BXT6</accession>
<comment type="caution">
    <text evidence="1">The sequence shown here is derived from an EMBL/GenBank/DDBJ whole genome shotgun (WGS) entry which is preliminary data.</text>
</comment>
<dbReference type="Proteomes" id="UP000470404">
    <property type="component" value="Unassembled WGS sequence"/>
</dbReference>
<dbReference type="RefSeq" id="WP_067587127.1">
    <property type="nucleotide sequence ID" value="NZ_FOWC01000019.1"/>
</dbReference>
<gene>
    <name evidence="1" type="ORF">G3I59_27775</name>
</gene>
<dbReference type="EMBL" id="JAAGNC010000142">
    <property type="protein sequence ID" value="NEC59285.1"/>
    <property type="molecule type" value="Genomic_DNA"/>
</dbReference>
<keyword evidence="2" id="KW-1185">Reference proteome</keyword>
<protein>
    <submittedName>
        <fullName evidence="1">Uncharacterized protein</fullName>
    </submittedName>
</protein>
<dbReference type="Pfam" id="PF19452">
    <property type="entry name" value="DUF5990"/>
    <property type="match status" value="1"/>
</dbReference>
<sequence>MGFTDTSFTDSGDMPMVRITLTVDGLDDRDGQLEYGLQDRAGALEPGTALADGAVRYTTEVGTRPRPDGTVSYSGDHVHGPARERFLYLSFRPPGGTEWTRRLKVPLPERLGESVVELVGRVTDLGTTRGRFHDDGWTRREGE</sequence>
<organism evidence="1 2">
    <name type="scientific">Amycolatopsis rubida</name>
    <dbReference type="NCBI Taxonomy" id="112413"/>
    <lineage>
        <taxon>Bacteria</taxon>
        <taxon>Bacillati</taxon>
        <taxon>Actinomycetota</taxon>
        <taxon>Actinomycetes</taxon>
        <taxon>Pseudonocardiales</taxon>
        <taxon>Pseudonocardiaceae</taxon>
        <taxon>Amycolatopsis</taxon>
    </lineage>
</organism>